<reference evidence="1 2" key="1">
    <citation type="submission" date="2016-10" db="EMBL/GenBank/DDBJ databases">
        <authorList>
            <person name="de Groot N.N."/>
        </authorList>
    </citation>
    <scope>NUCLEOTIDE SEQUENCE [LARGE SCALE GENOMIC DNA]</scope>
    <source>
        <strain evidence="1 2">DSM 8423</strain>
    </source>
</reference>
<proteinExistence type="predicted"/>
<evidence type="ECO:0000313" key="2">
    <source>
        <dbReference type="Proteomes" id="UP000198744"/>
    </source>
</evidence>
<dbReference type="PROSITE" id="PS00409">
    <property type="entry name" value="PROKAR_NTER_METHYL"/>
    <property type="match status" value="1"/>
</dbReference>
<dbReference type="Pfam" id="PF07963">
    <property type="entry name" value="N_methyl"/>
    <property type="match status" value="1"/>
</dbReference>
<dbReference type="InterPro" id="IPR012902">
    <property type="entry name" value="N_methyl_site"/>
</dbReference>
<sequence length="134" mass="14383">MPSSIINKRGFTLIEIMVAMFFLLTALLGLLSLTTSVVKGNAFSKMTTMANTLAKSKIEELKGYNYDDLSAGSVIDYATTSGAVSSTQTGTFYTRTYTVVDDSPAVNMKNVTVQVGWSMNGTSHNVSTSTIVSR</sequence>
<gene>
    <name evidence="1" type="ORF">SAMN04489760_103140</name>
</gene>
<dbReference type="NCBIfam" id="TIGR02532">
    <property type="entry name" value="IV_pilin_GFxxxE"/>
    <property type="match status" value="1"/>
</dbReference>
<dbReference type="Proteomes" id="UP000198744">
    <property type="component" value="Unassembled WGS sequence"/>
</dbReference>
<dbReference type="EMBL" id="FOBS01000003">
    <property type="protein sequence ID" value="SEM06372.1"/>
    <property type="molecule type" value="Genomic_DNA"/>
</dbReference>
<evidence type="ECO:0000313" key="1">
    <source>
        <dbReference type="EMBL" id="SEM06372.1"/>
    </source>
</evidence>
<keyword evidence="2" id="KW-1185">Reference proteome</keyword>
<dbReference type="AlphaFoldDB" id="A0A1H7VAU6"/>
<name>A0A1H7VAU6_9BACT</name>
<dbReference type="STRING" id="43775.SAMN04489760_103140"/>
<organism evidence="1 2">
    <name type="scientific">Syntrophus gentianae</name>
    <dbReference type="NCBI Taxonomy" id="43775"/>
    <lineage>
        <taxon>Bacteria</taxon>
        <taxon>Pseudomonadati</taxon>
        <taxon>Thermodesulfobacteriota</taxon>
        <taxon>Syntrophia</taxon>
        <taxon>Syntrophales</taxon>
        <taxon>Syntrophaceae</taxon>
        <taxon>Syntrophus</taxon>
    </lineage>
</organism>
<protein>
    <submittedName>
        <fullName evidence="1">N-terminal methylation site-containing protein</fullName>
    </submittedName>
</protein>
<accession>A0A1H7VAU6</accession>
<dbReference type="RefSeq" id="WP_175476332.1">
    <property type="nucleotide sequence ID" value="NZ_FOBS01000003.1"/>
</dbReference>